<dbReference type="PROSITE" id="PS51257">
    <property type="entry name" value="PROKAR_LIPOPROTEIN"/>
    <property type="match status" value="1"/>
</dbReference>
<dbReference type="InterPro" id="IPR027304">
    <property type="entry name" value="Trigger_fact/SurA_dom_sf"/>
</dbReference>
<evidence type="ECO:0000256" key="1">
    <source>
        <dbReference type="ARBA" id="ARBA00022729"/>
    </source>
</evidence>
<dbReference type="PANTHER" id="PTHR47637:SF1">
    <property type="entry name" value="CHAPERONE SURA"/>
    <property type="match status" value="1"/>
</dbReference>
<evidence type="ECO:0000313" key="3">
    <source>
        <dbReference type="Proteomes" id="UP000603545"/>
    </source>
</evidence>
<dbReference type="InterPro" id="IPR050280">
    <property type="entry name" value="OMP_Chaperone_SurA"/>
</dbReference>
<keyword evidence="1" id="KW-0732">Signal</keyword>
<name>A0A8J6T7S3_9BACT</name>
<protein>
    <submittedName>
        <fullName evidence="2">SurA N-terminal domain-containing protein</fullName>
    </submittedName>
</protein>
<organism evidence="2 3">
    <name type="scientific">Candidatus Desulfaltia bathyphila</name>
    <dbReference type="NCBI Taxonomy" id="2841697"/>
    <lineage>
        <taxon>Bacteria</taxon>
        <taxon>Pseudomonadati</taxon>
        <taxon>Thermodesulfobacteriota</taxon>
        <taxon>Desulfobacteria</taxon>
        <taxon>Desulfobacterales</taxon>
        <taxon>Desulfobacterales incertae sedis</taxon>
        <taxon>Candidatus Desulfaltia</taxon>
    </lineage>
</organism>
<reference evidence="2 3" key="1">
    <citation type="submission" date="2020-08" db="EMBL/GenBank/DDBJ databases">
        <title>Bridging the membrane lipid divide: bacteria of the FCB group superphylum have the potential to synthesize archaeal ether lipids.</title>
        <authorList>
            <person name="Villanueva L."/>
            <person name="Von Meijenfeldt F.A.B."/>
            <person name="Westbye A.B."/>
            <person name="Yadav S."/>
            <person name="Hopmans E.C."/>
            <person name="Dutilh B.E."/>
            <person name="Sinninghe Damste J.S."/>
        </authorList>
    </citation>
    <scope>NUCLEOTIDE SEQUENCE [LARGE SCALE GENOMIC DNA]</scope>
    <source>
        <strain evidence="2">NIOZ-UU82</strain>
    </source>
</reference>
<dbReference type="SUPFAM" id="SSF109998">
    <property type="entry name" value="Triger factor/SurA peptide-binding domain-like"/>
    <property type="match status" value="1"/>
</dbReference>
<accession>A0A8J6T7S3</accession>
<proteinExistence type="predicted"/>
<evidence type="ECO:0000313" key="2">
    <source>
        <dbReference type="EMBL" id="MBC8199722.1"/>
    </source>
</evidence>
<dbReference type="AlphaFoldDB" id="A0A8J6T7S3"/>
<comment type="caution">
    <text evidence="2">The sequence shown here is derived from an EMBL/GenBank/DDBJ whole genome shotgun (WGS) entry which is preliminary data.</text>
</comment>
<dbReference type="Pfam" id="PF13624">
    <property type="entry name" value="SurA_N_3"/>
    <property type="match status" value="1"/>
</dbReference>
<dbReference type="PANTHER" id="PTHR47637">
    <property type="entry name" value="CHAPERONE SURA"/>
    <property type="match status" value="1"/>
</dbReference>
<dbReference type="Gene3D" id="1.10.4030.10">
    <property type="entry name" value="Porin chaperone SurA, peptide-binding domain"/>
    <property type="match status" value="1"/>
</dbReference>
<dbReference type="EMBL" id="JACNLL010000063">
    <property type="protein sequence ID" value="MBC8199722.1"/>
    <property type="molecule type" value="Genomic_DNA"/>
</dbReference>
<sequence length="237" mass="27280">MIRYSNKLSPMFGALLIIYILTGCGDYGSDLHSAPSDNYLIRVGDRVATTDDFNRAFEIIRTAYSHNALQEPDSCRGAKLRLLSQLIEEMIILERAKELNVEISDSEVDEAVARMKGDYDDNAFEQILLEYAVSYNLWEKELGKRLLIEKVVERELKEHVVITPEDISNYYEKHYNGHGGPSALSVGTDNADGDLNRIIVKQLRRKKAEEAYKPWIENLRKKYLIEINKKEWEHVIA</sequence>
<gene>
    <name evidence="2" type="ORF">H8E80_06725</name>
</gene>
<dbReference type="Proteomes" id="UP000603545">
    <property type="component" value="Unassembled WGS sequence"/>
</dbReference>